<dbReference type="RefSeq" id="WP_386105942.1">
    <property type="nucleotide sequence ID" value="NZ_JBHTJR010000026.1"/>
</dbReference>
<dbReference type="Pfam" id="PF11751">
    <property type="entry name" value="PorP_SprF"/>
    <property type="match status" value="1"/>
</dbReference>
<organism evidence="1 2">
    <name type="scientific">Tenacibaculum geojense</name>
    <dbReference type="NCBI Taxonomy" id="915352"/>
    <lineage>
        <taxon>Bacteria</taxon>
        <taxon>Pseudomonadati</taxon>
        <taxon>Bacteroidota</taxon>
        <taxon>Flavobacteriia</taxon>
        <taxon>Flavobacteriales</taxon>
        <taxon>Flavobacteriaceae</taxon>
        <taxon>Tenacibaculum</taxon>
    </lineage>
</organism>
<dbReference type="InterPro" id="IPR019861">
    <property type="entry name" value="PorP/SprF_Bacteroidetes"/>
</dbReference>
<dbReference type="Proteomes" id="UP001597062">
    <property type="component" value="Unassembled WGS sequence"/>
</dbReference>
<comment type="caution">
    <text evidence="1">The sequence shown here is derived from an EMBL/GenBank/DDBJ whole genome shotgun (WGS) entry which is preliminary data.</text>
</comment>
<dbReference type="NCBIfam" id="TIGR03519">
    <property type="entry name" value="T9SS_PorP_fam"/>
    <property type="match status" value="1"/>
</dbReference>
<sequence length="310" mass="35114">MKRREKLLLSLILLIVIRLYAQQDTQYTNYMYNMSLINPAYAGTKDVMSLGITGRSQWVGVKGAPQTISAFINSPIAKSMGLGVSLLHDKAGPVKETHLYADYSYSLKFSENSKLALGVKAGATFQQIGTLELKQVDENDPQFAQDVNKAHPNFGLGVFYYRPKFYFGFSMPNVLETLHFQREGGTITKASEEMHTFVTSGIIFDLNEHFKIKPSFLTKYAKNAPLSLDISVNVLWNDKFEFGISHRIEDSFSALLNFRVNRSLRFGYSYDHTLSNIGDFNSGSHELILLFDFKKEAGEDKELTKGDRFY</sequence>
<evidence type="ECO:0000313" key="2">
    <source>
        <dbReference type="Proteomes" id="UP001597062"/>
    </source>
</evidence>
<proteinExistence type="predicted"/>
<evidence type="ECO:0000313" key="1">
    <source>
        <dbReference type="EMBL" id="MFD0992544.1"/>
    </source>
</evidence>
<accession>A0ABW3JQ25</accession>
<dbReference type="EMBL" id="JBHTJR010000026">
    <property type="protein sequence ID" value="MFD0992544.1"/>
    <property type="molecule type" value="Genomic_DNA"/>
</dbReference>
<gene>
    <name evidence="1" type="ORF">ACFQ1U_04950</name>
</gene>
<name>A0ABW3JQ25_9FLAO</name>
<protein>
    <submittedName>
        <fullName evidence="1">Type IX secretion system membrane protein PorP/SprF</fullName>
    </submittedName>
</protein>
<keyword evidence="2" id="KW-1185">Reference proteome</keyword>
<reference evidence="2" key="1">
    <citation type="journal article" date="2019" name="Int. J. Syst. Evol. Microbiol.">
        <title>The Global Catalogue of Microorganisms (GCM) 10K type strain sequencing project: providing services to taxonomists for standard genome sequencing and annotation.</title>
        <authorList>
            <consortium name="The Broad Institute Genomics Platform"/>
            <consortium name="The Broad Institute Genome Sequencing Center for Infectious Disease"/>
            <person name="Wu L."/>
            <person name="Ma J."/>
        </authorList>
    </citation>
    <scope>NUCLEOTIDE SEQUENCE [LARGE SCALE GENOMIC DNA]</scope>
    <source>
        <strain evidence="2">CCUG 60527</strain>
    </source>
</reference>